<accession>A0AAW1ZXH6</accession>
<organism evidence="2 3">
    <name type="scientific">Culter alburnus</name>
    <name type="common">Topmouth culter</name>
    <dbReference type="NCBI Taxonomy" id="194366"/>
    <lineage>
        <taxon>Eukaryota</taxon>
        <taxon>Metazoa</taxon>
        <taxon>Chordata</taxon>
        <taxon>Craniata</taxon>
        <taxon>Vertebrata</taxon>
        <taxon>Euteleostomi</taxon>
        <taxon>Actinopterygii</taxon>
        <taxon>Neopterygii</taxon>
        <taxon>Teleostei</taxon>
        <taxon>Ostariophysi</taxon>
        <taxon>Cypriniformes</taxon>
        <taxon>Xenocyprididae</taxon>
        <taxon>Xenocypridinae</taxon>
        <taxon>Culter</taxon>
    </lineage>
</organism>
<dbReference type="Gene3D" id="3.10.200.10">
    <property type="entry name" value="Alpha carbonic anhydrase"/>
    <property type="match status" value="1"/>
</dbReference>
<dbReference type="PROSITE" id="PS51144">
    <property type="entry name" value="ALPHA_CA_2"/>
    <property type="match status" value="1"/>
</dbReference>
<dbReference type="SUPFAM" id="SSF51069">
    <property type="entry name" value="Carbonic anhydrase"/>
    <property type="match status" value="1"/>
</dbReference>
<evidence type="ECO:0000313" key="2">
    <source>
        <dbReference type="EMBL" id="KAK9965553.1"/>
    </source>
</evidence>
<dbReference type="EMBL" id="JAWDJR010000012">
    <property type="protein sequence ID" value="KAK9965553.1"/>
    <property type="molecule type" value="Genomic_DNA"/>
</dbReference>
<evidence type="ECO:0000259" key="1">
    <source>
        <dbReference type="PROSITE" id="PS51144"/>
    </source>
</evidence>
<proteinExistence type="predicted"/>
<evidence type="ECO:0000313" key="3">
    <source>
        <dbReference type="Proteomes" id="UP001479290"/>
    </source>
</evidence>
<gene>
    <name evidence="2" type="ORF">ABG768_004639</name>
</gene>
<feature type="non-terminal residue" evidence="2">
    <location>
        <position position="129"/>
    </location>
</feature>
<keyword evidence="3" id="KW-1185">Reference proteome</keyword>
<reference evidence="2 3" key="1">
    <citation type="submission" date="2024-05" db="EMBL/GenBank/DDBJ databases">
        <title>A high-quality chromosomal-level genome assembly of Topmouth culter (Culter alburnus).</title>
        <authorList>
            <person name="Zhao H."/>
        </authorList>
    </citation>
    <scope>NUCLEOTIDE SEQUENCE [LARGE SCALE GENOMIC DNA]</scope>
    <source>
        <strain evidence="2">CATC2023</strain>
        <tissue evidence="2">Muscle</tissue>
    </source>
</reference>
<comment type="caution">
    <text evidence="2">The sequence shown here is derived from an EMBL/GenBank/DDBJ whole genome shotgun (WGS) entry which is preliminary data.</text>
</comment>
<dbReference type="AlphaFoldDB" id="A0AAW1ZXH6"/>
<sequence>MTAALSCRDGSIVFPTERERDGLMQCLMLVLELPLKLSLEPLRGGSIFTSPATTSFSQPNPPKIHEGWWAYKEVVQGSFVPVPSFWGLVNSAWNLCSVGKRQSPVNIETSHMIFDPFLTPLRLNTGGRK</sequence>
<dbReference type="InterPro" id="IPR001148">
    <property type="entry name" value="CA_dom"/>
</dbReference>
<name>A0AAW1ZXH6_CULAL</name>
<dbReference type="InterPro" id="IPR036398">
    <property type="entry name" value="CA_dom_sf"/>
</dbReference>
<dbReference type="Proteomes" id="UP001479290">
    <property type="component" value="Unassembled WGS sequence"/>
</dbReference>
<feature type="domain" description="Alpha-carbonic anhydrase" evidence="1">
    <location>
        <begin position="67"/>
        <end position="129"/>
    </location>
</feature>
<protein>
    <recommendedName>
        <fullName evidence="1">Alpha-carbonic anhydrase domain-containing protein</fullName>
    </recommendedName>
</protein>